<evidence type="ECO:0008006" key="3">
    <source>
        <dbReference type="Google" id="ProtNLM"/>
    </source>
</evidence>
<accession>A0A1H3YKV1</accession>
<dbReference type="EMBL" id="FNQG01000008">
    <property type="protein sequence ID" value="SEA12123.1"/>
    <property type="molecule type" value="Genomic_DNA"/>
</dbReference>
<dbReference type="OrthoDB" id="5373219at2"/>
<evidence type="ECO:0000313" key="1">
    <source>
        <dbReference type="EMBL" id="SEA12123.1"/>
    </source>
</evidence>
<gene>
    <name evidence="1" type="ORF">SAMN05660648_02046</name>
</gene>
<dbReference type="RefSeq" id="WP_074672512.1">
    <property type="nucleotide sequence ID" value="NZ_FNQG01000008.1"/>
</dbReference>
<protein>
    <recommendedName>
        <fullName evidence="3">DNA adenine methylase</fullName>
    </recommendedName>
</protein>
<organism evidence="1 2">
    <name type="scientific">Selenomonas ruminantium</name>
    <dbReference type="NCBI Taxonomy" id="971"/>
    <lineage>
        <taxon>Bacteria</taxon>
        <taxon>Bacillati</taxon>
        <taxon>Bacillota</taxon>
        <taxon>Negativicutes</taxon>
        <taxon>Selenomonadales</taxon>
        <taxon>Selenomonadaceae</taxon>
        <taxon>Selenomonas</taxon>
    </lineage>
</organism>
<sequence length="180" mass="21483">MSQYKHNEITHYFSNVGTRNEVRKRVIDKLFKEEPGIGTGENASRYYYYVETLSTGDRIYLQRPANLHNGFDFLICVENQNYNKEGGRKRNYPKHEDLIADLQMKKSSNPEMYVKLYELIKNIYECHDVSDMEIAKVKFETGLATDHIVKVFKWFFIEQDIRYWNYSGRMKTWKEAVPKP</sequence>
<evidence type="ECO:0000313" key="2">
    <source>
        <dbReference type="Proteomes" id="UP000183469"/>
    </source>
</evidence>
<dbReference type="Proteomes" id="UP000183469">
    <property type="component" value="Unassembled WGS sequence"/>
</dbReference>
<dbReference type="AlphaFoldDB" id="A0A1H3YKV1"/>
<name>A0A1H3YKV1_SELRU</name>
<reference evidence="1 2" key="1">
    <citation type="submission" date="2016-10" db="EMBL/GenBank/DDBJ databases">
        <authorList>
            <person name="de Groot N.N."/>
        </authorList>
    </citation>
    <scope>NUCLEOTIDE SEQUENCE [LARGE SCALE GENOMIC DNA]</scope>
    <source>
        <strain evidence="1 2">DSM 2872</strain>
    </source>
</reference>
<proteinExistence type="predicted"/>